<accession>C7RVK2</accession>
<feature type="transmembrane region" description="Helical" evidence="5">
    <location>
        <begin position="374"/>
        <end position="400"/>
    </location>
</feature>
<feature type="transmembrane region" description="Helical" evidence="5">
    <location>
        <begin position="149"/>
        <end position="170"/>
    </location>
</feature>
<dbReference type="GO" id="GO:0022857">
    <property type="term" value="F:transmembrane transporter activity"/>
    <property type="evidence" value="ECO:0007669"/>
    <property type="project" value="InterPro"/>
</dbReference>
<keyword evidence="3 5" id="KW-0472">Membrane</keyword>
<reference evidence="6" key="2">
    <citation type="submission" date="2009-09" db="EMBL/GenBank/DDBJ databases">
        <title>Complete sequence of chromosome of Candidatus Accumulibacter phosphatis clade IIA str. UW-1.</title>
        <authorList>
            <consortium name="US DOE Joint Genome Institute"/>
            <person name="Martin H.G."/>
            <person name="Ivanova N."/>
            <person name="Kunin V."/>
            <person name="Warnecke F."/>
            <person name="Barry K."/>
            <person name="He S."/>
            <person name="Salamov A."/>
            <person name="Szeto E."/>
            <person name="Dalin E."/>
            <person name="Pangilinan J.L."/>
            <person name="Lapidus A."/>
            <person name="Lowry S."/>
            <person name="Kyrpides N.C."/>
            <person name="McMahon K.D."/>
            <person name="Hugenholtz P."/>
        </authorList>
    </citation>
    <scope>NUCLEOTIDE SEQUENCE [LARGE SCALE GENOMIC DNA]</scope>
    <source>
        <strain evidence="6">UW-1</strain>
    </source>
</reference>
<dbReference type="InterPro" id="IPR036259">
    <property type="entry name" value="MFS_trans_sf"/>
</dbReference>
<evidence type="ECO:0000256" key="4">
    <source>
        <dbReference type="SAM" id="MobiDB-lite"/>
    </source>
</evidence>
<feature type="region of interest" description="Disordered" evidence="4">
    <location>
        <begin position="416"/>
        <end position="436"/>
    </location>
</feature>
<dbReference type="InterPro" id="IPR011701">
    <property type="entry name" value="MFS"/>
</dbReference>
<dbReference type="PANTHER" id="PTHR43596">
    <property type="entry name" value="ADP,ATP CARRIER PROTEIN"/>
    <property type="match status" value="1"/>
</dbReference>
<evidence type="ECO:0000256" key="3">
    <source>
        <dbReference type="ARBA" id="ARBA00023136"/>
    </source>
</evidence>
<feature type="transmembrane region" description="Helical" evidence="5">
    <location>
        <begin position="113"/>
        <end position="137"/>
    </location>
</feature>
<evidence type="ECO:0000256" key="2">
    <source>
        <dbReference type="ARBA" id="ARBA00022989"/>
    </source>
</evidence>
<evidence type="ECO:0000256" key="1">
    <source>
        <dbReference type="ARBA" id="ARBA00022692"/>
    </source>
</evidence>
<organism evidence="6">
    <name type="scientific">Accumulibacter regalis</name>
    <dbReference type="NCBI Taxonomy" id="522306"/>
    <lineage>
        <taxon>Bacteria</taxon>
        <taxon>Pseudomonadati</taxon>
        <taxon>Pseudomonadota</taxon>
        <taxon>Betaproteobacteria</taxon>
        <taxon>Candidatus Accumulibacter</taxon>
    </lineage>
</organism>
<feature type="transmembrane region" description="Helical" evidence="5">
    <location>
        <begin position="176"/>
        <end position="196"/>
    </location>
</feature>
<reference evidence="6" key="1">
    <citation type="submission" date="2009-08" db="EMBL/GenBank/DDBJ databases">
        <authorList>
            <consortium name="US DOE Joint Genome Institute"/>
            <person name="Lucas S."/>
            <person name="Copeland A."/>
            <person name="Lapidus A."/>
            <person name="Glavina del Rio T."/>
            <person name="Dalin E."/>
            <person name="Tice H."/>
            <person name="Bruce D."/>
            <person name="Barry K."/>
            <person name="Pitluck S."/>
            <person name="Lowry S."/>
            <person name="Larimer F."/>
            <person name="Land M."/>
            <person name="Hauser L."/>
            <person name="Kyrpides N."/>
            <person name="Ivanova N."/>
            <person name="McMahon K.D."/>
            <person name="Hugenholtz P."/>
        </authorList>
    </citation>
    <scope>NUCLEOTIDE SEQUENCE</scope>
    <source>
        <strain evidence="6">UW-1</strain>
    </source>
</reference>
<dbReference type="HOGENOM" id="CLU_027240_1_0_4"/>
<feature type="transmembrane region" description="Helical" evidence="5">
    <location>
        <begin position="87"/>
        <end position="107"/>
    </location>
</feature>
<dbReference type="STRING" id="522306.CAP2UW1_3205"/>
<dbReference type="SUPFAM" id="SSF103473">
    <property type="entry name" value="MFS general substrate transporter"/>
    <property type="match status" value="1"/>
</dbReference>
<name>C7RVK2_ACCRE</name>
<protein>
    <submittedName>
        <fullName evidence="6">Major facilitator superfamily MFS_1</fullName>
    </submittedName>
</protein>
<dbReference type="eggNOG" id="COG3202">
    <property type="taxonomic scope" value="Bacteria"/>
</dbReference>
<evidence type="ECO:0000313" key="6">
    <source>
        <dbReference type="EMBL" id="ACV36475.1"/>
    </source>
</evidence>
<proteinExistence type="predicted"/>
<keyword evidence="1 5" id="KW-0812">Transmembrane</keyword>
<evidence type="ECO:0000256" key="5">
    <source>
        <dbReference type="SAM" id="Phobius"/>
    </source>
</evidence>
<feature type="compositionally biased region" description="Low complexity" evidence="4">
    <location>
        <begin position="423"/>
        <end position="436"/>
    </location>
</feature>
<dbReference type="Pfam" id="PF07690">
    <property type="entry name" value="MFS_1"/>
    <property type="match status" value="1"/>
</dbReference>
<feature type="transmembrane region" description="Helical" evidence="5">
    <location>
        <begin position="61"/>
        <end position="80"/>
    </location>
</feature>
<sequence>MASSAWAARLARVVDCRPGEGRLLFWAFSGFFLLLAGYYILRPVREEMGVQIGPDRLQWAFTLTLAGMLAIVPLYGWAAARLPRRALLATVFAITALVLGGFQAWIAGGASPAAALALFVWVSVFNLIVVSLFWTAMADSFSHGQARRLFGMIAAGGSTGALVGPTITAFSVHAVGVHGLLLVSAALLLLSLLCILQVADGHATPEAGQPLGGNVLAGLAEVAASPYLAMIALVIVLQSVVGTFVYFEQARLVKAAALAAETRTQLFALIDLAVNLLALGLQAMVAGRLMQKVGLGITLAAVPLLLVVPLAVLAAIPVLTAVLVIQVISRAGGHGLLRPAREALFTAVPREPRYKAKNVLDTVVSRAGDAFGGWLHAAAGLGTSGVALAAVPGALALAWLGLRLGQRYQQQVAETLPPGEGGARAPDALAAAPVQR</sequence>
<dbReference type="KEGG" id="app:CAP2UW1_3205"/>
<feature type="transmembrane region" description="Helical" evidence="5">
    <location>
        <begin position="299"/>
        <end position="328"/>
    </location>
</feature>
<dbReference type="PANTHER" id="PTHR43596:SF1">
    <property type="entry name" value="ADP,ATP CARRIER PROTEIN"/>
    <property type="match status" value="1"/>
</dbReference>
<dbReference type="EMBL" id="CP001715">
    <property type="protein sequence ID" value="ACV36475.1"/>
    <property type="molecule type" value="Genomic_DNA"/>
</dbReference>
<dbReference type="AlphaFoldDB" id="C7RVK2"/>
<feature type="transmembrane region" description="Helical" evidence="5">
    <location>
        <begin position="267"/>
        <end position="287"/>
    </location>
</feature>
<keyword evidence="2 5" id="KW-1133">Transmembrane helix</keyword>
<dbReference type="OrthoDB" id="199378at2"/>
<feature type="transmembrane region" description="Helical" evidence="5">
    <location>
        <begin position="21"/>
        <end position="41"/>
    </location>
</feature>
<feature type="transmembrane region" description="Helical" evidence="5">
    <location>
        <begin position="227"/>
        <end position="247"/>
    </location>
</feature>
<gene>
    <name evidence="6" type="ordered locus">CAP2UW1_3205</name>
</gene>
<dbReference type="Gene3D" id="1.20.1250.20">
    <property type="entry name" value="MFS general substrate transporter like domains"/>
    <property type="match status" value="1"/>
</dbReference>